<name>A0A0E9SRJ5_ANGAN</name>
<sequence>MRKAYSCKVIFSSFPKVTQSAGVEGLYPNVCFDRTGQGQDKDKDKEWLGEKL</sequence>
<dbReference type="AlphaFoldDB" id="A0A0E9SRJ5"/>
<proteinExistence type="predicted"/>
<accession>A0A0E9SRJ5</accession>
<evidence type="ECO:0000313" key="1">
    <source>
        <dbReference type="EMBL" id="JAH43984.1"/>
    </source>
</evidence>
<reference evidence="1" key="1">
    <citation type="submission" date="2014-11" db="EMBL/GenBank/DDBJ databases">
        <authorList>
            <person name="Amaro Gonzalez C."/>
        </authorList>
    </citation>
    <scope>NUCLEOTIDE SEQUENCE</scope>
</reference>
<organism evidence="1">
    <name type="scientific">Anguilla anguilla</name>
    <name type="common">European freshwater eel</name>
    <name type="synonym">Muraena anguilla</name>
    <dbReference type="NCBI Taxonomy" id="7936"/>
    <lineage>
        <taxon>Eukaryota</taxon>
        <taxon>Metazoa</taxon>
        <taxon>Chordata</taxon>
        <taxon>Craniata</taxon>
        <taxon>Vertebrata</taxon>
        <taxon>Euteleostomi</taxon>
        <taxon>Actinopterygii</taxon>
        <taxon>Neopterygii</taxon>
        <taxon>Teleostei</taxon>
        <taxon>Anguilliformes</taxon>
        <taxon>Anguillidae</taxon>
        <taxon>Anguilla</taxon>
    </lineage>
</organism>
<reference evidence="1" key="2">
    <citation type="journal article" date="2015" name="Fish Shellfish Immunol.">
        <title>Early steps in the European eel (Anguilla anguilla)-Vibrio vulnificus interaction in the gills: Role of the RtxA13 toxin.</title>
        <authorList>
            <person name="Callol A."/>
            <person name="Pajuelo D."/>
            <person name="Ebbesson L."/>
            <person name="Teles M."/>
            <person name="MacKenzie S."/>
            <person name="Amaro C."/>
        </authorList>
    </citation>
    <scope>NUCLEOTIDE SEQUENCE</scope>
</reference>
<dbReference type="EMBL" id="GBXM01064593">
    <property type="protein sequence ID" value="JAH43984.1"/>
    <property type="molecule type" value="Transcribed_RNA"/>
</dbReference>
<protein>
    <submittedName>
        <fullName evidence="1">Uncharacterized protein</fullName>
    </submittedName>
</protein>